<evidence type="ECO:0000313" key="3">
    <source>
        <dbReference type="Proteomes" id="UP000199687"/>
    </source>
</evidence>
<dbReference type="OrthoDB" id="9791779at2"/>
<feature type="region of interest" description="Disordered" evidence="1">
    <location>
        <begin position="1"/>
        <end position="26"/>
    </location>
</feature>
<dbReference type="STRING" id="531814.SAMN04487944_11934"/>
<reference evidence="2 3" key="1">
    <citation type="submission" date="2016-10" db="EMBL/GenBank/DDBJ databases">
        <authorList>
            <person name="de Groot N.N."/>
        </authorList>
    </citation>
    <scope>NUCLEOTIDE SEQUENCE [LARGE SCALE GENOMIC DNA]</scope>
    <source>
        <strain evidence="2 3">CGMCC 1.7727</strain>
    </source>
</reference>
<keyword evidence="3" id="KW-1185">Reference proteome</keyword>
<evidence type="ECO:0000313" key="2">
    <source>
        <dbReference type="EMBL" id="SES12539.1"/>
    </source>
</evidence>
<dbReference type="RefSeq" id="WP_089743053.1">
    <property type="nucleotide sequence ID" value="NZ_FOGL01000019.1"/>
</dbReference>
<accession>A0A1H9UT73</accession>
<sequence length="72" mass="7965">MHGIESNSEAFLEGATTGGEPGDIIVHMHRDGSIERFIISDQDGVKQRTAISKTRLEKLISTGESQNLQRRN</sequence>
<proteinExistence type="predicted"/>
<dbReference type="AlphaFoldDB" id="A0A1H9UT73"/>
<evidence type="ECO:0000256" key="1">
    <source>
        <dbReference type="SAM" id="MobiDB-lite"/>
    </source>
</evidence>
<name>A0A1H9UT73_9BACI</name>
<protein>
    <submittedName>
        <fullName evidence="2">Uncharacterized protein</fullName>
    </submittedName>
</protein>
<dbReference type="Proteomes" id="UP000199687">
    <property type="component" value="Unassembled WGS sequence"/>
</dbReference>
<gene>
    <name evidence="2" type="ORF">SAMN04487944_11934</name>
</gene>
<dbReference type="EMBL" id="FOGL01000019">
    <property type="protein sequence ID" value="SES12539.1"/>
    <property type="molecule type" value="Genomic_DNA"/>
</dbReference>
<organism evidence="2 3">
    <name type="scientific">Gracilibacillus ureilyticus</name>
    <dbReference type="NCBI Taxonomy" id="531814"/>
    <lineage>
        <taxon>Bacteria</taxon>
        <taxon>Bacillati</taxon>
        <taxon>Bacillota</taxon>
        <taxon>Bacilli</taxon>
        <taxon>Bacillales</taxon>
        <taxon>Bacillaceae</taxon>
        <taxon>Gracilibacillus</taxon>
    </lineage>
</organism>